<feature type="transmembrane region" description="Helical" evidence="3">
    <location>
        <begin position="491"/>
        <end position="511"/>
    </location>
</feature>
<keyword evidence="7" id="KW-1185">Reference proteome</keyword>
<dbReference type="InterPro" id="IPR011990">
    <property type="entry name" value="TPR-like_helical_dom_sf"/>
</dbReference>
<dbReference type="PANTHER" id="PTHR10098:SF108">
    <property type="entry name" value="TETRATRICOPEPTIDE REPEAT PROTEIN 28"/>
    <property type="match status" value="1"/>
</dbReference>
<dbReference type="Proteomes" id="UP000006054">
    <property type="component" value="Chromosome"/>
</dbReference>
<dbReference type="SMART" id="SM00028">
    <property type="entry name" value="TPR"/>
    <property type="match status" value="8"/>
</dbReference>
<feature type="signal peptide" evidence="4">
    <location>
        <begin position="1"/>
        <end position="19"/>
    </location>
</feature>
<dbReference type="Pfam" id="PF13424">
    <property type="entry name" value="TPR_12"/>
    <property type="match status" value="2"/>
</dbReference>
<organism evidence="6 7">
    <name type="scientific">Bernardetia litoralis (strain ATCC 23117 / DSM 6794 / NBRC 15988 / NCIMB 1366 / Fx l1 / Sio-4)</name>
    <name type="common">Flexibacter litoralis</name>
    <dbReference type="NCBI Taxonomy" id="880071"/>
    <lineage>
        <taxon>Bacteria</taxon>
        <taxon>Pseudomonadati</taxon>
        <taxon>Bacteroidota</taxon>
        <taxon>Cytophagia</taxon>
        <taxon>Cytophagales</taxon>
        <taxon>Bernardetiaceae</taxon>
        <taxon>Bernardetia</taxon>
    </lineage>
</organism>
<dbReference type="HOGENOM" id="CLU_015802_0_0_10"/>
<evidence type="ECO:0000256" key="1">
    <source>
        <dbReference type="PROSITE-ProRule" id="PRU00339"/>
    </source>
</evidence>
<feature type="compositionally biased region" description="Basic and acidic residues" evidence="2">
    <location>
        <begin position="462"/>
        <end position="471"/>
    </location>
</feature>
<dbReference type="InterPro" id="IPR036457">
    <property type="entry name" value="PPM-type-like_dom_sf"/>
</dbReference>
<sequence length="816" mass="93924" precursor="true">MRFCFIVFLVFGISFSVFAQSGQTVEELLKSARLEKSEQKLASALRYYLQAVNKLEKQNNKKALFQVYTEIGIIYQNGGLHDKAIEYFIKSQEVIDANSSSQAAVSMRLGESYLAQKDYPQTIAAYQNAKQIYQPQQKPYATIQALRQLITAYQANKDYQTALEANKEILEVDRSIGDSAAVAATLNNIGYVHKFLGNYSKAITSFDQARKIERKLGLEEDPITLTNVAIVYQNLTQYDNALRFLKEATKIVENKKEPKELARLYNITAAIYYQLGDYHNAREYNELALEYAKKYKQREITKDIHLTASQINQANNNYEDALKSYEKHLNIRDSLLLEERLKQQELLQQQFLIERTEKELQLYMVDEELKTAQLKEQELTLEKQNQELALLQQKQELQAERLEKEGLEKQRTKQELLIAQQQLNAEKARREVEDLQQKELNRQREVESLEQQADLNKQTLARERAEAEKKQAQAQAQANAKEAEREAQQKIVMIAAGLTLLILLVIGFAFLNSRKKNKELAQQKDQIESKNVELEQQTEEIQMQRDAVAHKSEQVNELYKKVTDSVRYAQRIQDAILVPPAQVFTNFGNKTEGFVLFKPRDIVSGDFYWTTEKNNKVILTAADCTGHGVPGAFMSLIGNDLLNEIVNFRGITAPHEILNELHAGVQNTLKQKETENRDGMDMALCVYDKEKNILEFAGAKNPLLYIQNGEIKVIKGDKKPIGGKDFYEEDSFTTHSIDLNEENAPKMFYIFSDGYQDQFGGIEGRKFMIKKLRGLLQEIHQKPMEQQHQILDETIIDWMKNEEQIDDILLMGFRIG</sequence>
<dbReference type="InterPro" id="IPR001932">
    <property type="entry name" value="PPM-type_phosphatase-like_dom"/>
</dbReference>
<feature type="domain" description="PPM-type phosphatase" evidence="5">
    <location>
        <begin position="615"/>
        <end position="814"/>
    </location>
</feature>
<feature type="chain" id="PRO_5003686125" evidence="4">
    <location>
        <begin position="20"/>
        <end position="816"/>
    </location>
</feature>
<dbReference type="InterPro" id="IPR019734">
    <property type="entry name" value="TPR_rpt"/>
</dbReference>
<feature type="region of interest" description="Disordered" evidence="2">
    <location>
        <begin position="462"/>
        <end position="481"/>
    </location>
</feature>
<dbReference type="AlphaFoldDB" id="I4ANH5"/>
<dbReference type="eggNOG" id="COG3064">
    <property type="taxonomic scope" value="Bacteria"/>
</dbReference>
<protein>
    <submittedName>
        <fullName evidence="6">Tetratricopeptide repeat protein</fullName>
    </submittedName>
</protein>
<dbReference type="PANTHER" id="PTHR10098">
    <property type="entry name" value="RAPSYN-RELATED"/>
    <property type="match status" value="1"/>
</dbReference>
<evidence type="ECO:0000313" key="7">
    <source>
        <dbReference type="Proteomes" id="UP000006054"/>
    </source>
</evidence>
<dbReference type="Gene3D" id="1.25.40.10">
    <property type="entry name" value="Tetratricopeptide repeat domain"/>
    <property type="match status" value="3"/>
</dbReference>
<dbReference type="Gene3D" id="3.60.40.10">
    <property type="entry name" value="PPM-type phosphatase domain"/>
    <property type="match status" value="1"/>
</dbReference>
<dbReference type="EMBL" id="CP003345">
    <property type="protein sequence ID" value="AFM05510.1"/>
    <property type="molecule type" value="Genomic_DNA"/>
</dbReference>
<proteinExistence type="predicted"/>
<dbReference type="STRING" id="880071.Fleli_3178"/>
<gene>
    <name evidence="6" type="ordered locus">Fleli_3178</name>
</gene>
<accession>I4ANH5</accession>
<keyword evidence="1" id="KW-0802">TPR repeat</keyword>
<dbReference type="SUPFAM" id="SSF48452">
    <property type="entry name" value="TPR-like"/>
    <property type="match status" value="2"/>
</dbReference>
<dbReference type="Pfam" id="PF13181">
    <property type="entry name" value="TPR_8"/>
    <property type="match status" value="1"/>
</dbReference>
<evidence type="ECO:0000256" key="4">
    <source>
        <dbReference type="SAM" id="SignalP"/>
    </source>
</evidence>
<reference evidence="7" key="1">
    <citation type="submission" date="2012-06" db="EMBL/GenBank/DDBJ databases">
        <title>The complete genome of Flexibacter litoralis DSM 6794.</title>
        <authorList>
            <person name="Lucas S."/>
            <person name="Copeland A."/>
            <person name="Lapidus A."/>
            <person name="Glavina del Rio T."/>
            <person name="Dalin E."/>
            <person name="Tice H."/>
            <person name="Bruce D."/>
            <person name="Goodwin L."/>
            <person name="Pitluck S."/>
            <person name="Peters L."/>
            <person name="Ovchinnikova G."/>
            <person name="Lu M."/>
            <person name="Kyrpides N."/>
            <person name="Mavromatis K."/>
            <person name="Ivanova N."/>
            <person name="Brettin T."/>
            <person name="Detter J.C."/>
            <person name="Han C."/>
            <person name="Larimer F."/>
            <person name="Land M."/>
            <person name="Hauser L."/>
            <person name="Markowitz V."/>
            <person name="Cheng J.-F."/>
            <person name="Hugenholtz P."/>
            <person name="Woyke T."/>
            <person name="Wu D."/>
            <person name="Spring S."/>
            <person name="Lang E."/>
            <person name="Kopitz M."/>
            <person name="Brambilla E."/>
            <person name="Klenk H.-P."/>
            <person name="Eisen J.A."/>
        </authorList>
    </citation>
    <scope>NUCLEOTIDE SEQUENCE [LARGE SCALE GENOMIC DNA]</scope>
    <source>
        <strain evidence="7">ATCC 23117 / DSM 6794 / NBRC 15988 / NCIMB 1366 / Sio-4</strain>
    </source>
</reference>
<feature type="repeat" description="TPR" evidence="1">
    <location>
        <begin position="183"/>
        <end position="216"/>
    </location>
</feature>
<evidence type="ECO:0000313" key="6">
    <source>
        <dbReference type="EMBL" id="AFM05510.1"/>
    </source>
</evidence>
<keyword evidence="4" id="KW-0732">Signal</keyword>
<evidence type="ECO:0000256" key="2">
    <source>
        <dbReference type="SAM" id="MobiDB-lite"/>
    </source>
</evidence>
<evidence type="ECO:0000259" key="5">
    <source>
        <dbReference type="Pfam" id="PF07228"/>
    </source>
</evidence>
<dbReference type="PROSITE" id="PS50005">
    <property type="entry name" value="TPR"/>
    <property type="match status" value="1"/>
</dbReference>
<name>I4ANH5_BERLS</name>
<keyword evidence="3" id="KW-0812">Transmembrane</keyword>
<evidence type="ECO:0000256" key="3">
    <source>
        <dbReference type="SAM" id="Phobius"/>
    </source>
</evidence>
<dbReference type="Pfam" id="PF07228">
    <property type="entry name" value="SpoIIE"/>
    <property type="match status" value="1"/>
</dbReference>
<dbReference type="RefSeq" id="WP_014798941.1">
    <property type="nucleotide sequence ID" value="NC_018018.1"/>
</dbReference>
<dbReference type="eggNOG" id="COG2208">
    <property type="taxonomic scope" value="Bacteria"/>
</dbReference>
<keyword evidence="3" id="KW-0472">Membrane</keyword>
<dbReference type="OrthoDB" id="976877at2"/>
<keyword evidence="3" id="KW-1133">Transmembrane helix</keyword>
<dbReference type="KEGG" id="fli:Fleli_3178"/>
<dbReference type="eggNOG" id="COG0457">
    <property type="taxonomic scope" value="Bacteria"/>
</dbReference>